<dbReference type="InterPro" id="IPR001128">
    <property type="entry name" value="Cyt_P450"/>
</dbReference>
<evidence type="ECO:0000256" key="4">
    <source>
        <dbReference type="ARBA" id="ARBA00022692"/>
    </source>
</evidence>
<dbReference type="EMBL" id="JANQDX010000005">
    <property type="protein sequence ID" value="KAL0924896.1"/>
    <property type="molecule type" value="Genomic_DNA"/>
</dbReference>
<dbReference type="InterPro" id="IPR002401">
    <property type="entry name" value="Cyt_P450_E_grp-I"/>
</dbReference>
<dbReference type="PRINTS" id="PR00463">
    <property type="entry name" value="EP450I"/>
</dbReference>
<keyword evidence="5 11" id="KW-0479">Metal-binding</keyword>
<accession>A0ABD0VPY6</accession>
<evidence type="ECO:0000256" key="1">
    <source>
        <dbReference type="ARBA" id="ARBA00004370"/>
    </source>
</evidence>
<keyword evidence="10 13" id="KW-0472">Membrane</keyword>
<dbReference type="InterPro" id="IPR017972">
    <property type="entry name" value="Cyt_P450_CS"/>
</dbReference>
<evidence type="ECO:0000256" key="11">
    <source>
        <dbReference type="PIRSR" id="PIRSR602401-1"/>
    </source>
</evidence>
<name>A0ABD0VPY6_DENTH</name>
<sequence>MADLQGINLILALVSLILLTYVIFNFLLRFLKRACWDPIRITKLMDAQGIRGPPYKFFHGSTSEANKLIKKSMNKSMDLSHNILPRVQPHLHSWIKLYGRNVLTWYGPTPQLVVGDIELVKEILRDREGEFPKNEPPEFMKKMLGYGLVTSNGQKWVKQRKLASHAFRSEYLKEMIPAIIDAVEAMLQKWVEYEGKEIDFFKEFCILTSEIISRTAFGSSYVEGKDIFIKVDELIEIAARNFQVVRLPFFRKLAPNQDDMESDKIEQFIRESIQNIMLRREMRKYNGDDDGYGDDLLGSLMKAYRENESISLHDIIDECKTFYFVGQETTSMMLSWTSFLVALNPDWQEKIRLEVLQLFGDRRLTSEDFSAIAKLRKMTMVINESMRLYPPVLNILRTVAKDCKVGNVLLPKGMHIQISTLVLHHDRNIWGEDAQLFLPERFATGITGGDAFFPFGIGPRLCVGQGLAMLEAKLALSMILQRYSFTLSPTYVHSPVSRLTCKPQHGLQVVLQRLSAGPPPDAGVPPDHHLRPRVLSGHLLKPRITTDHHLRPVVLPDHHLMPGVLSNHCLKLEVPPDHHPRARVLLDYHLTPVVLPDHHLRPEVTPGHPLKLKVTPNHHLRPGVLPDHRLKPGITPNHHLRPEVTPDHPLKSEVMLDHHLRPGVLSDYHLRPEVTPDYHLMPGVTLDHHLRPGVLPDHHLKPEITPDHHLRPKVLSDYHLRPKTRSSTGPPPETRSSAGPPPDAGVPPDHHLRARVLPDHHLTPRVLPDHHLRPGPGITPDHRLRPKVTLDHPPEAQSYVGPPPEAHSSTGLLLEARSYAGLPLEAESYAGPPPEARSSAGLPPEVRSYAGPPPKARSYAGPPPEARSSVGPPPEAQKYARPPPEVRSFVRLPPEARSYGRPPTPSSRHLEHHPASFVGTNHGHHYGRDHPSLSNIRVAAPPYRSSPSLDGQPSIGSSFGSVSYDSPLGSTPSHPNQPLASPDLDPASVILIEKCIRKKRSPEPETEYIHLVDANDITNNEDLFEDEAEVIKVDSLHDVNPDLENLEPLDLNTLVHPDPNLIKDIYLDKVYLDDINLISKEADLILNTLKLNSKDSDFIVSPNETTSNNSDLILNNSDEDNL</sequence>
<keyword evidence="9" id="KW-0503">Monooxygenase</keyword>
<evidence type="ECO:0000256" key="6">
    <source>
        <dbReference type="ARBA" id="ARBA00022989"/>
    </source>
</evidence>
<reference evidence="14 15" key="1">
    <citation type="journal article" date="2024" name="Plant Biotechnol. J.">
        <title>Dendrobium thyrsiflorum genome and its molecular insights into genes involved in important horticultural traits.</title>
        <authorList>
            <person name="Chen B."/>
            <person name="Wang J.Y."/>
            <person name="Zheng P.J."/>
            <person name="Li K.L."/>
            <person name="Liang Y.M."/>
            <person name="Chen X.F."/>
            <person name="Zhang C."/>
            <person name="Zhao X."/>
            <person name="He X."/>
            <person name="Zhang G.Q."/>
            <person name="Liu Z.J."/>
            <person name="Xu Q."/>
        </authorList>
    </citation>
    <scope>NUCLEOTIDE SEQUENCE [LARGE SCALE GENOMIC DNA]</scope>
    <source>
        <strain evidence="14">GZMU011</strain>
    </source>
</reference>
<dbReference type="GO" id="GO:0004497">
    <property type="term" value="F:monooxygenase activity"/>
    <property type="evidence" value="ECO:0007669"/>
    <property type="project" value="UniProtKB-KW"/>
</dbReference>
<evidence type="ECO:0000256" key="10">
    <source>
        <dbReference type="ARBA" id="ARBA00023136"/>
    </source>
</evidence>
<comment type="similarity">
    <text evidence="2">Belongs to the cytochrome P450 family.</text>
</comment>
<keyword evidence="15" id="KW-1185">Reference proteome</keyword>
<dbReference type="InterPro" id="IPR050665">
    <property type="entry name" value="Cytochrome_P450_Monooxygen"/>
</dbReference>
<feature type="compositionally biased region" description="Polar residues" evidence="12">
    <location>
        <begin position="945"/>
        <end position="979"/>
    </location>
</feature>
<proteinExistence type="inferred from homology"/>
<dbReference type="PRINTS" id="PR00385">
    <property type="entry name" value="P450"/>
</dbReference>
<evidence type="ECO:0000256" key="7">
    <source>
        <dbReference type="ARBA" id="ARBA00023002"/>
    </source>
</evidence>
<dbReference type="PROSITE" id="PS00086">
    <property type="entry name" value="CYTOCHROME_P450"/>
    <property type="match status" value="1"/>
</dbReference>
<feature type="region of interest" description="Disordered" evidence="12">
    <location>
        <begin position="825"/>
        <end position="983"/>
    </location>
</feature>
<dbReference type="GO" id="GO:0016020">
    <property type="term" value="C:membrane"/>
    <property type="evidence" value="ECO:0007669"/>
    <property type="project" value="UniProtKB-SubCell"/>
</dbReference>
<keyword evidence="7" id="KW-0560">Oxidoreductase</keyword>
<gene>
    <name evidence="14" type="ORF">M5K25_005756</name>
</gene>
<feature type="region of interest" description="Disordered" evidence="12">
    <location>
        <begin position="764"/>
        <end position="809"/>
    </location>
</feature>
<evidence type="ECO:0000313" key="14">
    <source>
        <dbReference type="EMBL" id="KAL0924896.1"/>
    </source>
</evidence>
<evidence type="ECO:0000256" key="8">
    <source>
        <dbReference type="ARBA" id="ARBA00023004"/>
    </source>
</evidence>
<evidence type="ECO:0000313" key="15">
    <source>
        <dbReference type="Proteomes" id="UP001552299"/>
    </source>
</evidence>
<evidence type="ECO:0000256" key="5">
    <source>
        <dbReference type="ARBA" id="ARBA00022723"/>
    </source>
</evidence>
<feature type="transmembrane region" description="Helical" evidence="13">
    <location>
        <begin position="7"/>
        <end position="28"/>
    </location>
</feature>
<keyword evidence="3 11" id="KW-0349">Heme</keyword>
<dbReference type="GO" id="GO:0046872">
    <property type="term" value="F:metal ion binding"/>
    <property type="evidence" value="ECO:0007669"/>
    <property type="project" value="UniProtKB-KW"/>
</dbReference>
<keyword evidence="8 11" id="KW-0408">Iron</keyword>
<evidence type="ECO:0000256" key="9">
    <source>
        <dbReference type="ARBA" id="ARBA00023033"/>
    </source>
</evidence>
<feature type="compositionally biased region" description="Pro residues" evidence="12">
    <location>
        <begin position="851"/>
        <end position="885"/>
    </location>
</feature>
<dbReference type="Gene3D" id="1.10.630.10">
    <property type="entry name" value="Cytochrome P450"/>
    <property type="match status" value="1"/>
</dbReference>
<feature type="binding site" description="axial binding residue" evidence="11">
    <location>
        <position position="462"/>
    </location>
    <ligand>
        <name>heme</name>
        <dbReference type="ChEBI" id="CHEBI:30413"/>
    </ligand>
    <ligandPart>
        <name>Fe</name>
        <dbReference type="ChEBI" id="CHEBI:18248"/>
    </ligandPart>
</feature>
<feature type="compositionally biased region" description="Basic and acidic residues" evidence="12">
    <location>
        <begin position="697"/>
        <end position="720"/>
    </location>
</feature>
<dbReference type="SUPFAM" id="SSF48264">
    <property type="entry name" value="Cytochrome P450"/>
    <property type="match status" value="1"/>
</dbReference>
<comment type="subcellular location">
    <subcellularLocation>
        <location evidence="1">Membrane</location>
    </subcellularLocation>
</comment>
<dbReference type="PANTHER" id="PTHR24282:SF20">
    <property type="entry name" value="CYTOCHROME P450 CYP749A22-LIKE"/>
    <property type="match status" value="1"/>
</dbReference>
<dbReference type="AlphaFoldDB" id="A0ABD0VPY6"/>
<evidence type="ECO:0000256" key="13">
    <source>
        <dbReference type="SAM" id="Phobius"/>
    </source>
</evidence>
<keyword evidence="4 13" id="KW-0812">Transmembrane</keyword>
<evidence type="ECO:0000256" key="2">
    <source>
        <dbReference type="ARBA" id="ARBA00010617"/>
    </source>
</evidence>
<dbReference type="GO" id="GO:0006629">
    <property type="term" value="P:lipid metabolic process"/>
    <property type="evidence" value="ECO:0007669"/>
    <property type="project" value="UniProtKB-ARBA"/>
</dbReference>
<dbReference type="Proteomes" id="UP001552299">
    <property type="component" value="Unassembled WGS sequence"/>
</dbReference>
<feature type="region of interest" description="Disordered" evidence="12">
    <location>
        <begin position="697"/>
        <end position="751"/>
    </location>
</feature>
<evidence type="ECO:0008006" key="16">
    <source>
        <dbReference type="Google" id="ProtNLM"/>
    </source>
</evidence>
<evidence type="ECO:0000256" key="12">
    <source>
        <dbReference type="SAM" id="MobiDB-lite"/>
    </source>
</evidence>
<dbReference type="Pfam" id="PF00067">
    <property type="entry name" value="p450"/>
    <property type="match status" value="1"/>
</dbReference>
<evidence type="ECO:0000256" key="3">
    <source>
        <dbReference type="ARBA" id="ARBA00022617"/>
    </source>
</evidence>
<dbReference type="PANTHER" id="PTHR24282">
    <property type="entry name" value="CYTOCHROME P450 FAMILY MEMBER"/>
    <property type="match status" value="1"/>
</dbReference>
<organism evidence="14 15">
    <name type="scientific">Dendrobium thyrsiflorum</name>
    <name type="common">Pinecone-like raceme dendrobium</name>
    <name type="synonym">Orchid</name>
    <dbReference type="NCBI Taxonomy" id="117978"/>
    <lineage>
        <taxon>Eukaryota</taxon>
        <taxon>Viridiplantae</taxon>
        <taxon>Streptophyta</taxon>
        <taxon>Embryophyta</taxon>
        <taxon>Tracheophyta</taxon>
        <taxon>Spermatophyta</taxon>
        <taxon>Magnoliopsida</taxon>
        <taxon>Liliopsida</taxon>
        <taxon>Asparagales</taxon>
        <taxon>Orchidaceae</taxon>
        <taxon>Epidendroideae</taxon>
        <taxon>Malaxideae</taxon>
        <taxon>Dendrobiinae</taxon>
        <taxon>Dendrobium</taxon>
    </lineage>
</organism>
<feature type="compositionally biased region" description="Pro residues" evidence="12">
    <location>
        <begin position="729"/>
        <end position="745"/>
    </location>
</feature>
<keyword evidence="6 13" id="KW-1133">Transmembrane helix</keyword>
<comment type="cofactor">
    <cofactor evidence="11">
        <name>heme</name>
        <dbReference type="ChEBI" id="CHEBI:30413"/>
    </cofactor>
</comment>
<comment type="caution">
    <text evidence="14">The sequence shown here is derived from an EMBL/GenBank/DDBJ whole genome shotgun (WGS) entry which is preliminary data.</text>
</comment>
<dbReference type="InterPro" id="IPR036396">
    <property type="entry name" value="Cyt_P450_sf"/>
</dbReference>
<protein>
    <recommendedName>
        <fullName evidence="16">Cytochrome P450</fullName>
    </recommendedName>
</protein>
<feature type="compositionally biased region" description="Basic and acidic residues" evidence="12">
    <location>
        <begin position="780"/>
        <end position="794"/>
    </location>
</feature>